<evidence type="ECO:0000256" key="1">
    <source>
        <dbReference type="ARBA" id="ARBA00023015"/>
    </source>
</evidence>
<dbReference type="eggNOG" id="COG1609">
    <property type="taxonomic scope" value="Bacteria"/>
</dbReference>
<dbReference type="SMART" id="SM00354">
    <property type="entry name" value="HTH_LACI"/>
    <property type="match status" value="1"/>
</dbReference>
<dbReference type="Gene3D" id="1.10.260.40">
    <property type="entry name" value="lambda repressor-like DNA-binding domains"/>
    <property type="match status" value="1"/>
</dbReference>
<keyword evidence="2" id="KW-0238">DNA-binding</keyword>
<evidence type="ECO:0000256" key="2">
    <source>
        <dbReference type="ARBA" id="ARBA00023125"/>
    </source>
</evidence>
<dbReference type="SUPFAM" id="SSF53822">
    <property type="entry name" value="Periplasmic binding protein-like I"/>
    <property type="match status" value="1"/>
</dbReference>
<dbReference type="SUPFAM" id="SSF47413">
    <property type="entry name" value="lambda repressor-like DNA-binding domains"/>
    <property type="match status" value="1"/>
</dbReference>
<dbReference type="PANTHER" id="PTHR30146:SF109">
    <property type="entry name" value="HTH-TYPE TRANSCRIPTIONAL REGULATOR GALS"/>
    <property type="match status" value="1"/>
</dbReference>
<evidence type="ECO:0000313" key="5">
    <source>
        <dbReference type="EMBL" id="ABF40688.1"/>
    </source>
</evidence>
<dbReference type="EMBL" id="CP000360">
    <property type="protein sequence ID" value="ABF40688.1"/>
    <property type="molecule type" value="Genomic_DNA"/>
</dbReference>
<dbReference type="PANTHER" id="PTHR30146">
    <property type="entry name" value="LACI-RELATED TRANSCRIPTIONAL REPRESSOR"/>
    <property type="match status" value="1"/>
</dbReference>
<dbReference type="Pfam" id="PF13377">
    <property type="entry name" value="Peripla_BP_3"/>
    <property type="match status" value="1"/>
</dbReference>
<dbReference type="GO" id="GO:0003700">
    <property type="term" value="F:DNA-binding transcription factor activity"/>
    <property type="evidence" value="ECO:0007669"/>
    <property type="project" value="TreeGrafter"/>
</dbReference>
<dbReference type="InterPro" id="IPR000843">
    <property type="entry name" value="HTH_LacI"/>
</dbReference>
<reference evidence="5 6" key="1">
    <citation type="journal article" date="2009" name="Appl. Environ. Microbiol.">
        <title>Three genomes from the phylum Acidobacteria provide insight into the lifestyles of these microorganisms in soils.</title>
        <authorList>
            <person name="Ward N.L."/>
            <person name="Challacombe J.F."/>
            <person name="Janssen P.H."/>
            <person name="Henrissat B."/>
            <person name="Coutinho P.M."/>
            <person name="Wu M."/>
            <person name="Xie G."/>
            <person name="Haft D.H."/>
            <person name="Sait M."/>
            <person name="Badger J."/>
            <person name="Barabote R.D."/>
            <person name="Bradley B."/>
            <person name="Brettin T.S."/>
            <person name="Brinkac L.M."/>
            <person name="Bruce D."/>
            <person name="Creasy T."/>
            <person name="Daugherty S.C."/>
            <person name="Davidsen T.M."/>
            <person name="DeBoy R.T."/>
            <person name="Detter J.C."/>
            <person name="Dodson R.J."/>
            <person name="Durkin A.S."/>
            <person name="Ganapathy A."/>
            <person name="Gwinn-Giglio M."/>
            <person name="Han C.S."/>
            <person name="Khouri H."/>
            <person name="Kiss H."/>
            <person name="Kothari S.P."/>
            <person name="Madupu R."/>
            <person name="Nelson K.E."/>
            <person name="Nelson W.C."/>
            <person name="Paulsen I."/>
            <person name="Penn K."/>
            <person name="Ren Q."/>
            <person name="Rosovitz M.J."/>
            <person name="Selengut J.D."/>
            <person name="Shrivastava S."/>
            <person name="Sullivan S.A."/>
            <person name="Tapia R."/>
            <person name="Thompson L.S."/>
            <person name="Watkins K.L."/>
            <person name="Yang Q."/>
            <person name="Yu C."/>
            <person name="Zafar N."/>
            <person name="Zhou L."/>
            <person name="Kuske C.R."/>
        </authorList>
    </citation>
    <scope>NUCLEOTIDE SEQUENCE [LARGE SCALE GENOMIC DNA]</scope>
    <source>
        <strain evidence="5 6">Ellin345</strain>
    </source>
</reference>
<dbReference type="GO" id="GO:0000976">
    <property type="term" value="F:transcription cis-regulatory region binding"/>
    <property type="evidence" value="ECO:0007669"/>
    <property type="project" value="TreeGrafter"/>
</dbReference>
<dbReference type="Gene3D" id="3.40.50.2300">
    <property type="match status" value="2"/>
</dbReference>
<dbReference type="CDD" id="cd01392">
    <property type="entry name" value="HTH_LacI"/>
    <property type="match status" value="1"/>
</dbReference>
<evidence type="ECO:0000256" key="3">
    <source>
        <dbReference type="ARBA" id="ARBA00023163"/>
    </source>
</evidence>
<gene>
    <name evidence="5" type="ordered locus">Acid345_1687</name>
</gene>
<protein>
    <submittedName>
        <fullName evidence="5">Transcriptional regulator, LacI family</fullName>
    </submittedName>
</protein>
<accession>Q1IR12</accession>
<dbReference type="InterPro" id="IPR010982">
    <property type="entry name" value="Lambda_DNA-bd_dom_sf"/>
</dbReference>
<dbReference type="InterPro" id="IPR046335">
    <property type="entry name" value="LacI/GalR-like_sensor"/>
</dbReference>
<sequence>MAPRKKLSDSGGPPRVTLKTIAEKLGLTAGTVSAALNNSPAARSIPDATKERILRTARELGYSPNYFARSLRLQRAYTVGVIAEEIGDPYGGMVISGIEEYLRKNNYFFLAVSHRHDQEILHTYAKMLMTRGVEGFITTDTSLLSDPGLPTVAVSGHRQVSGVTNVVIDHHVAARLALQHLVELGHTRIAFLIGDPASSDSKTRWSAICEVAAELRLTIYPELTVQIESRDSTPGLGYPFAKQLLERRVPFTALFAYNDLSAIGSIWAFREAGIRVPEDISVVGFDDIPFSAYTHPGLTTIRQPLKQMGMIAAQTVVDQIEGKSEYVPEIVVEPELVVRSSTAPVSAHNRVVTQMSHASD</sequence>
<dbReference type="CDD" id="cd06267">
    <property type="entry name" value="PBP1_LacI_sugar_binding-like"/>
    <property type="match status" value="1"/>
</dbReference>
<proteinExistence type="predicted"/>
<keyword evidence="1" id="KW-0805">Transcription regulation</keyword>
<evidence type="ECO:0000313" key="6">
    <source>
        <dbReference type="Proteomes" id="UP000002432"/>
    </source>
</evidence>
<dbReference type="PROSITE" id="PS50932">
    <property type="entry name" value="HTH_LACI_2"/>
    <property type="match status" value="1"/>
</dbReference>
<dbReference type="EnsemblBacteria" id="ABF40688">
    <property type="protein sequence ID" value="ABF40688"/>
    <property type="gene ID" value="Acid345_1687"/>
</dbReference>
<keyword evidence="6" id="KW-1185">Reference proteome</keyword>
<keyword evidence="3" id="KW-0804">Transcription</keyword>
<dbReference type="HOGENOM" id="CLU_037628_6_1_0"/>
<dbReference type="STRING" id="204669.Acid345_1687"/>
<organism evidence="5 6">
    <name type="scientific">Koribacter versatilis (strain Ellin345)</name>
    <dbReference type="NCBI Taxonomy" id="204669"/>
    <lineage>
        <taxon>Bacteria</taxon>
        <taxon>Pseudomonadati</taxon>
        <taxon>Acidobacteriota</taxon>
        <taxon>Terriglobia</taxon>
        <taxon>Terriglobales</taxon>
        <taxon>Candidatus Korobacteraceae</taxon>
        <taxon>Candidatus Korobacter</taxon>
    </lineage>
</organism>
<dbReference type="RefSeq" id="WP_011522490.1">
    <property type="nucleotide sequence ID" value="NC_008009.1"/>
</dbReference>
<dbReference type="KEGG" id="aba:Acid345_1687"/>
<evidence type="ECO:0000259" key="4">
    <source>
        <dbReference type="PROSITE" id="PS50932"/>
    </source>
</evidence>
<dbReference type="InterPro" id="IPR028082">
    <property type="entry name" value="Peripla_BP_I"/>
</dbReference>
<dbReference type="Pfam" id="PF00356">
    <property type="entry name" value="LacI"/>
    <property type="match status" value="1"/>
</dbReference>
<dbReference type="Proteomes" id="UP000002432">
    <property type="component" value="Chromosome"/>
</dbReference>
<feature type="domain" description="HTH lacI-type" evidence="4">
    <location>
        <begin position="16"/>
        <end position="73"/>
    </location>
</feature>
<dbReference type="OrthoDB" id="3180992at2"/>
<dbReference type="AlphaFoldDB" id="Q1IR12"/>
<name>Q1IR12_KORVE</name>